<proteinExistence type="predicted"/>
<feature type="transmembrane region" description="Helical" evidence="9">
    <location>
        <begin position="348"/>
        <end position="378"/>
    </location>
</feature>
<feature type="transmembrane region" description="Helical" evidence="9">
    <location>
        <begin position="415"/>
        <end position="442"/>
    </location>
</feature>
<feature type="compositionally biased region" description="Basic and acidic residues" evidence="8">
    <location>
        <begin position="625"/>
        <end position="652"/>
    </location>
</feature>
<protein>
    <recommendedName>
        <fullName evidence="12">Receptor for retinol uptake STRA6</fullName>
    </recommendedName>
</protein>
<evidence type="ECO:0008006" key="12">
    <source>
        <dbReference type="Google" id="ProtNLM"/>
    </source>
</evidence>
<gene>
    <name evidence="10" type="ORF">CAOG_008692</name>
</gene>
<evidence type="ECO:0000256" key="9">
    <source>
        <dbReference type="SAM" id="Phobius"/>
    </source>
</evidence>
<evidence type="ECO:0000256" key="7">
    <source>
        <dbReference type="ARBA" id="ARBA00023170"/>
    </source>
</evidence>
<evidence type="ECO:0000313" key="10">
    <source>
        <dbReference type="EMBL" id="KJE92302.1"/>
    </source>
</evidence>
<dbReference type="AlphaFoldDB" id="A0A0D2VPC2"/>
<feature type="transmembrane region" description="Helical" evidence="9">
    <location>
        <begin position="135"/>
        <end position="156"/>
    </location>
</feature>
<feature type="transmembrane region" description="Helical" evidence="9">
    <location>
        <begin position="454"/>
        <end position="479"/>
    </location>
</feature>
<evidence type="ECO:0000256" key="1">
    <source>
        <dbReference type="ARBA" id="ARBA00004651"/>
    </source>
</evidence>
<dbReference type="InterPro" id="IPR026612">
    <property type="entry name" value="STRA6-like"/>
</dbReference>
<evidence type="ECO:0000256" key="4">
    <source>
        <dbReference type="ARBA" id="ARBA00022692"/>
    </source>
</evidence>
<feature type="transmembrane region" description="Helical" evidence="9">
    <location>
        <begin position="307"/>
        <end position="328"/>
    </location>
</feature>
<keyword evidence="3" id="KW-1003">Cell membrane</keyword>
<feature type="transmembrane region" description="Helical" evidence="9">
    <location>
        <begin position="162"/>
        <end position="184"/>
    </location>
</feature>
<evidence type="ECO:0000256" key="2">
    <source>
        <dbReference type="ARBA" id="ARBA00022448"/>
    </source>
</evidence>
<keyword evidence="4 9" id="KW-0812">Transmembrane</keyword>
<dbReference type="Proteomes" id="UP000008743">
    <property type="component" value="Unassembled WGS sequence"/>
</dbReference>
<dbReference type="GO" id="GO:0005886">
    <property type="term" value="C:plasma membrane"/>
    <property type="evidence" value="ECO:0007669"/>
    <property type="project" value="UniProtKB-SubCell"/>
</dbReference>
<dbReference type="OrthoDB" id="10071804at2759"/>
<feature type="transmembrane region" description="Helical" evidence="9">
    <location>
        <begin position="499"/>
        <end position="527"/>
    </location>
</feature>
<dbReference type="InParanoid" id="A0A0D2VPC2"/>
<sequence length="716" mass="80740">MFGQGEFGDSGSNSTTDSGAPDYVPAVLNDIRLIAAGVIVLLGVMLKPRTSEAHLKHMGPSVPIPMNFLENRSERLMTAFLFGSAGSSIFSVYFFDPLPDSVNTYYVQYYYMALLLQVAFQFYPLFVCHTYRDHPLMLVVGWLYSMYMFALLVYSTAIQANFFPFAVSVIPTLICMAIVVLHFTKGVFFLLTSKHSSSTASDHAETLEKYRVYVQSRLVARAGAPRAGFAPPTSSDGPGLRSGKIDRFLHDDSMKALLRPRGSLPVRFESVSPATASTTTTSPQSFTLPFYQTVPGFLYSPRLISTFVVTGVILFELFILLLFIALSVSDLLVELYRNAVSQHTLDEIQVISKVCALVAMALTILLLVWCAFQTILTYRSHICMMRRGNYSFIRPGILAQRRHMSDTVRYSGYQIAYMMLSFAFTSIVLLLVCSLIAMSLFVDAIREVFWPWALNYFFFPLLVSFGFMFFQYVLARFVFSVDMSMSIDNRRLWHNFDYFYIFVNIVVGLFSYLARVLKALLFIALFFSRLDKCVTLNDYEGWDQGYRAYIGFLMLDHYYGNPYLVLAVANFASHQSVDSHQALMQPASTRNSSGNGDNAAKRNRMSLHQKMSNRVLATSTSNDPYEPRSRPLLAHSDEENSYHTIARPRDPDSAGYTKARLRWQVAYTLLNNPHIIPLRKHHLGTSLFSVQYQLVAPSSSVTPSTSSDASRSSTTL</sequence>
<dbReference type="RefSeq" id="XP_011270303.1">
    <property type="nucleotide sequence ID" value="XM_011272001.1"/>
</dbReference>
<keyword evidence="5 9" id="KW-1133">Transmembrane helix</keyword>
<evidence type="ECO:0000256" key="3">
    <source>
        <dbReference type="ARBA" id="ARBA00022475"/>
    </source>
</evidence>
<evidence type="ECO:0000256" key="5">
    <source>
        <dbReference type="ARBA" id="ARBA00022989"/>
    </source>
</evidence>
<keyword evidence="6 9" id="KW-0472">Membrane</keyword>
<name>A0A0D2VPC2_CAPO3</name>
<feature type="transmembrane region" description="Helical" evidence="9">
    <location>
        <begin position="107"/>
        <end position="128"/>
    </location>
</feature>
<keyword evidence="7" id="KW-0675">Receptor</keyword>
<evidence type="ECO:0000313" key="11">
    <source>
        <dbReference type="Proteomes" id="UP000008743"/>
    </source>
</evidence>
<feature type="transmembrane region" description="Helical" evidence="9">
    <location>
        <begin position="76"/>
        <end position="95"/>
    </location>
</feature>
<evidence type="ECO:0000256" key="8">
    <source>
        <dbReference type="SAM" id="MobiDB-lite"/>
    </source>
</evidence>
<dbReference type="PhylomeDB" id="A0A0D2VPC2"/>
<accession>A0A0D2VPC2</accession>
<feature type="region of interest" description="Disordered" evidence="8">
    <location>
        <begin position="616"/>
        <end position="654"/>
    </location>
</feature>
<dbReference type="STRING" id="595528.A0A0D2VPC2"/>
<dbReference type="PANTHER" id="PTHR21444">
    <property type="entry name" value="COILED-COIL DOMAIN-CONTAINING PROTEIN 180"/>
    <property type="match status" value="1"/>
</dbReference>
<reference evidence="11" key="1">
    <citation type="submission" date="2011-02" db="EMBL/GenBank/DDBJ databases">
        <title>The Genome Sequence of Capsaspora owczarzaki ATCC 30864.</title>
        <authorList>
            <person name="Russ C."/>
            <person name="Cuomo C."/>
            <person name="Burger G."/>
            <person name="Gray M.W."/>
            <person name="Holland P.W.H."/>
            <person name="King N."/>
            <person name="Lang F.B.F."/>
            <person name="Roger A.J."/>
            <person name="Ruiz-Trillo I."/>
            <person name="Young S.K."/>
            <person name="Zeng Q."/>
            <person name="Gargeya S."/>
            <person name="Alvarado L."/>
            <person name="Berlin A."/>
            <person name="Chapman S.B."/>
            <person name="Chen Z."/>
            <person name="Freedman E."/>
            <person name="Gellesch M."/>
            <person name="Goldberg J."/>
            <person name="Griggs A."/>
            <person name="Gujja S."/>
            <person name="Heilman E."/>
            <person name="Heiman D."/>
            <person name="Howarth C."/>
            <person name="Mehta T."/>
            <person name="Neiman D."/>
            <person name="Pearson M."/>
            <person name="Roberts A."/>
            <person name="Saif S."/>
            <person name="Shea T."/>
            <person name="Shenoy N."/>
            <person name="Sisk P."/>
            <person name="Stolte C."/>
            <person name="Sykes S."/>
            <person name="White J."/>
            <person name="Yandava C."/>
            <person name="Haas B."/>
            <person name="Nusbaum C."/>
            <person name="Birren B."/>
        </authorList>
    </citation>
    <scope>NUCLEOTIDE SEQUENCE</scope>
    <source>
        <strain evidence="11">ATCC 30864</strain>
    </source>
</reference>
<dbReference type="EMBL" id="KE346363">
    <property type="protein sequence ID" value="KJE92302.1"/>
    <property type="molecule type" value="Genomic_DNA"/>
</dbReference>
<comment type="subcellular location">
    <subcellularLocation>
        <location evidence="1">Cell membrane</location>
        <topology evidence="1">Multi-pass membrane protein</topology>
    </subcellularLocation>
</comment>
<keyword evidence="11" id="KW-1185">Reference proteome</keyword>
<keyword evidence="2" id="KW-0813">Transport</keyword>
<dbReference type="eggNOG" id="KOG1105">
    <property type="taxonomic scope" value="Eukaryota"/>
</dbReference>
<dbReference type="GO" id="GO:0038023">
    <property type="term" value="F:signaling receptor activity"/>
    <property type="evidence" value="ECO:0007669"/>
    <property type="project" value="InterPro"/>
</dbReference>
<dbReference type="PANTHER" id="PTHR21444:SF15">
    <property type="entry name" value="RECEPTOR FOR RETINOL UPTAKE STRA6"/>
    <property type="match status" value="1"/>
</dbReference>
<dbReference type="Pfam" id="PF14752">
    <property type="entry name" value="RBP_receptor"/>
    <property type="match status" value="3"/>
</dbReference>
<organism evidence="10 11">
    <name type="scientific">Capsaspora owczarzaki (strain ATCC 30864)</name>
    <dbReference type="NCBI Taxonomy" id="595528"/>
    <lineage>
        <taxon>Eukaryota</taxon>
        <taxon>Filasterea</taxon>
        <taxon>Capsaspora</taxon>
    </lineage>
</organism>
<feature type="transmembrane region" description="Helical" evidence="9">
    <location>
        <begin position="31"/>
        <end position="48"/>
    </location>
</feature>
<evidence type="ECO:0000256" key="6">
    <source>
        <dbReference type="ARBA" id="ARBA00023136"/>
    </source>
</evidence>